<evidence type="ECO:0000313" key="1">
    <source>
        <dbReference type="EMBL" id="TKK88589.1"/>
    </source>
</evidence>
<reference evidence="1 2" key="1">
    <citation type="submission" date="2019-04" db="EMBL/GenBank/DDBJ databases">
        <title>Herbidospora sp. NEAU-GS14.nov., a novel actinomycete isolated from soil.</title>
        <authorList>
            <person name="Han L."/>
        </authorList>
    </citation>
    <scope>NUCLEOTIDE SEQUENCE [LARGE SCALE GENOMIC DNA]</scope>
    <source>
        <strain evidence="1 2">NEAU-GS14</strain>
    </source>
</reference>
<evidence type="ECO:0000313" key="2">
    <source>
        <dbReference type="Proteomes" id="UP000308705"/>
    </source>
</evidence>
<gene>
    <name evidence="1" type="ORF">FDA94_13010</name>
</gene>
<dbReference type="OrthoDB" id="3542735at2"/>
<protein>
    <submittedName>
        <fullName evidence="1">Uncharacterized protein</fullName>
    </submittedName>
</protein>
<keyword evidence="2" id="KW-1185">Reference proteome</keyword>
<dbReference type="RefSeq" id="WP_137247321.1">
    <property type="nucleotide sequence ID" value="NZ_SZQA01000010.1"/>
</dbReference>
<comment type="caution">
    <text evidence="1">The sequence shown here is derived from an EMBL/GenBank/DDBJ whole genome shotgun (WGS) entry which is preliminary data.</text>
</comment>
<dbReference type="Proteomes" id="UP000308705">
    <property type="component" value="Unassembled WGS sequence"/>
</dbReference>
<name>A0A4U3MIS2_9ACTN</name>
<accession>A0A4U3MIS2</accession>
<proteinExistence type="predicted"/>
<sequence>MTVLTSHCRTAMSFWTLAPCSVRGRFEIRKDDALVASGPFNATSDLDGRATLDQIFTFRCDGRGDYTFAVTEATYIFPTLAAVPLPGTFVARTAC</sequence>
<dbReference type="AlphaFoldDB" id="A0A4U3MIS2"/>
<dbReference type="EMBL" id="SZQA01000010">
    <property type="protein sequence ID" value="TKK88589.1"/>
    <property type="molecule type" value="Genomic_DNA"/>
</dbReference>
<organism evidence="1 2">
    <name type="scientific">Herbidospora galbida</name>
    <dbReference type="NCBI Taxonomy" id="2575442"/>
    <lineage>
        <taxon>Bacteria</taxon>
        <taxon>Bacillati</taxon>
        <taxon>Actinomycetota</taxon>
        <taxon>Actinomycetes</taxon>
        <taxon>Streptosporangiales</taxon>
        <taxon>Streptosporangiaceae</taxon>
        <taxon>Herbidospora</taxon>
    </lineage>
</organism>